<keyword evidence="5" id="KW-1185">Reference proteome</keyword>
<protein>
    <recommendedName>
        <fullName evidence="6">Pentacotripeptide-repeat region of PRORP domain-containing protein</fullName>
    </recommendedName>
</protein>
<feature type="repeat" description="PPR" evidence="3">
    <location>
        <begin position="96"/>
        <end position="130"/>
    </location>
</feature>
<dbReference type="InterPro" id="IPR011990">
    <property type="entry name" value="TPR-like_helical_dom_sf"/>
</dbReference>
<proteinExistence type="inferred from homology"/>
<reference evidence="4" key="1">
    <citation type="journal article" date="2023" name="Plant Biotechnol. J.">
        <title>Chromosome-level wild Hevea brasiliensis genome provides new tools for genomic-assisted breeding and valuable loci to elevate rubber yield.</title>
        <authorList>
            <person name="Cheng H."/>
            <person name="Song X."/>
            <person name="Hu Y."/>
            <person name="Wu T."/>
            <person name="Yang Q."/>
            <person name="An Z."/>
            <person name="Feng S."/>
            <person name="Deng Z."/>
            <person name="Wu W."/>
            <person name="Zeng X."/>
            <person name="Tu M."/>
            <person name="Wang X."/>
            <person name="Huang H."/>
        </authorList>
    </citation>
    <scope>NUCLEOTIDE SEQUENCE</scope>
    <source>
        <strain evidence="4">MT/VB/25A 57/8</strain>
    </source>
</reference>
<gene>
    <name evidence="4" type="ORF">P3X46_006454</name>
</gene>
<dbReference type="PROSITE" id="PS51375">
    <property type="entry name" value="PPR"/>
    <property type="match status" value="3"/>
</dbReference>
<comment type="similarity">
    <text evidence="1">Belongs to the PPR family. P subfamily.</text>
</comment>
<name>A0ABQ9MQ92_HEVBR</name>
<dbReference type="InterPro" id="IPR002885">
    <property type="entry name" value="PPR_rpt"/>
</dbReference>
<feature type="repeat" description="PPR" evidence="3">
    <location>
        <begin position="61"/>
        <end position="95"/>
    </location>
</feature>
<dbReference type="InterPro" id="IPR051114">
    <property type="entry name" value="Mito_RNA_Proc_CCM1"/>
</dbReference>
<evidence type="ECO:0000256" key="2">
    <source>
        <dbReference type="ARBA" id="ARBA00022737"/>
    </source>
</evidence>
<dbReference type="EMBL" id="JARPOI010000004">
    <property type="protein sequence ID" value="KAJ9182459.1"/>
    <property type="molecule type" value="Genomic_DNA"/>
</dbReference>
<dbReference type="PANTHER" id="PTHR47934:SF6">
    <property type="entry name" value="MITOCHONDRIAL GROUP I INTRON SPLICING FACTOR CCM1-RELATED"/>
    <property type="match status" value="1"/>
</dbReference>
<evidence type="ECO:0000256" key="1">
    <source>
        <dbReference type="ARBA" id="ARBA00007626"/>
    </source>
</evidence>
<feature type="repeat" description="PPR" evidence="3">
    <location>
        <begin position="263"/>
        <end position="297"/>
    </location>
</feature>
<dbReference type="Pfam" id="PF01535">
    <property type="entry name" value="PPR"/>
    <property type="match status" value="3"/>
</dbReference>
<organism evidence="4 5">
    <name type="scientific">Hevea brasiliensis</name>
    <name type="common">Para rubber tree</name>
    <name type="synonym">Siphonia brasiliensis</name>
    <dbReference type="NCBI Taxonomy" id="3981"/>
    <lineage>
        <taxon>Eukaryota</taxon>
        <taxon>Viridiplantae</taxon>
        <taxon>Streptophyta</taxon>
        <taxon>Embryophyta</taxon>
        <taxon>Tracheophyta</taxon>
        <taxon>Spermatophyta</taxon>
        <taxon>Magnoliopsida</taxon>
        <taxon>eudicotyledons</taxon>
        <taxon>Gunneridae</taxon>
        <taxon>Pentapetalae</taxon>
        <taxon>rosids</taxon>
        <taxon>fabids</taxon>
        <taxon>Malpighiales</taxon>
        <taxon>Euphorbiaceae</taxon>
        <taxon>Crotonoideae</taxon>
        <taxon>Micrandreae</taxon>
        <taxon>Hevea</taxon>
    </lineage>
</organism>
<accession>A0ABQ9MQ92</accession>
<dbReference type="NCBIfam" id="TIGR00756">
    <property type="entry name" value="PPR"/>
    <property type="match status" value="3"/>
</dbReference>
<evidence type="ECO:0000313" key="5">
    <source>
        <dbReference type="Proteomes" id="UP001174677"/>
    </source>
</evidence>
<evidence type="ECO:0008006" key="6">
    <source>
        <dbReference type="Google" id="ProtNLM"/>
    </source>
</evidence>
<evidence type="ECO:0000313" key="4">
    <source>
        <dbReference type="EMBL" id="KAJ9182459.1"/>
    </source>
</evidence>
<dbReference type="PANTHER" id="PTHR47934">
    <property type="entry name" value="PENTATRICOPEPTIDE REPEAT-CONTAINING PROTEIN PET309, MITOCHONDRIAL"/>
    <property type="match status" value="1"/>
</dbReference>
<dbReference type="Pfam" id="PF12854">
    <property type="entry name" value="PPR_1"/>
    <property type="match status" value="1"/>
</dbReference>
<keyword evidence="2" id="KW-0677">Repeat</keyword>
<evidence type="ECO:0000256" key="3">
    <source>
        <dbReference type="PROSITE-ProRule" id="PRU00708"/>
    </source>
</evidence>
<comment type="caution">
    <text evidence="4">The sequence shown here is derived from an EMBL/GenBank/DDBJ whole genome shotgun (WGS) entry which is preliminary data.</text>
</comment>
<dbReference type="Gene3D" id="1.25.40.10">
    <property type="entry name" value="Tetratricopeptide repeat domain"/>
    <property type="match status" value="3"/>
</dbReference>
<dbReference type="Proteomes" id="UP001174677">
    <property type="component" value="Chromosome 4"/>
</dbReference>
<sequence length="407" mass="47604">MVALYNDDRFTEVDELYKGMLNHGVIPDHVLSTHCSNALARMAFQTFHDLDQMAERGMKPSVTIYDSSISCLSREKRLYEAETLFQRMLDSFRLPSSHAYAALVSGLVKSDMTDKGCKYLDRMLEDGFVPNDVVYNSLFYHFLRKRKFEFALRLDRSQIEFDLIFCTALVSGVCRNIVGIKKRWCSINRASERAREMLLQLLYQRKFSPRETILRFCADSSEHMKCFALKLMRRIKGTNYMPNLIENAYNEFEFMQEERICPNEVTFTILIGAHSRADQIDRAIELFNLMNAGEVLQCWERVTSFVSHKQGFSRNLLHCFCACYFSIPAFKIFEEMLAHNYVPRRYSAIWLLCTLFKEKKLNEAHKLWEMMHKRGKFPNALTGRILMQDTTLEIVPKLLSLRASTFD</sequence>